<accession>A0A1F4ZR56</accession>
<name>A0A1F4ZR56_9BACT</name>
<reference evidence="1 2" key="1">
    <citation type="journal article" date="2016" name="Nat. Commun.">
        <title>Thousands of microbial genomes shed light on interconnected biogeochemical processes in an aquifer system.</title>
        <authorList>
            <person name="Anantharaman K."/>
            <person name="Brown C.T."/>
            <person name="Hug L.A."/>
            <person name="Sharon I."/>
            <person name="Castelle C.J."/>
            <person name="Probst A.J."/>
            <person name="Thomas B.C."/>
            <person name="Singh A."/>
            <person name="Wilkins M.J."/>
            <person name="Karaoz U."/>
            <person name="Brodie E.L."/>
            <person name="Williams K.H."/>
            <person name="Hubbard S.S."/>
            <person name="Banfield J.F."/>
        </authorList>
    </citation>
    <scope>NUCLEOTIDE SEQUENCE [LARGE SCALE GENOMIC DNA]</scope>
</reference>
<protein>
    <submittedName>
        <fullName evidence="1">Uncharacterized protein</fullName>
    </submittedName>
</protein>
<evidence type="ECO:0000313" key="1">
    <source>
        <dbReference type="EMBL" id="OGD08851.1"/>
    </source>
</evidence>
<dbReference type="Proteomes" id="UP000176424">
    <property type="component" value="Unassembled WGS sequence"/>
</dbReference>
<evidence type="ECO:0000313" key="2">
    <source>
        <dbReference type="Proteomes" id="UP000176424"/>
    </source>
</evidence>
<organism evidence="1 2">
    <name type="scientific">Candidatus Amesbacteria bacterium RIFOXYB1_FULL_44_23</name>
    <dbReference type="NCBI Taxonomy" id="1797263"/>
    <lineage>
        <taxon>Bacteria</taxon>
        <taxon>Candidatus Amesiibacteriota</taxon>
    </lineage>
</organism>
<dbReference type="EMBL" id="MEXR01000048">
    <property type="protein sequence ID" value="OGD08851.1"/>
    <property type="molecule type" value="Genomic_DNA"/>
</dbReference>
<sequence>MDDGSTENTSSEEQRMILTPLRFAKEFTNIWPQIRRNGHFNYFFAGSLATNILMHAKNIQDVGSSKAIPITPEIRRLFVTNKIKDIDIAYSPDHEVWMDDVFSKEFEKFERCIQKYRSISASPKGMGLDLALEESSINTRYKVVTTDGNEFYIVGLDAMIAHKLVSLVRVHRAYPETANAQIESIYKAATSVYGTEHIKGVIIGLFKFYRKYLKHYNDLFGTLETVASELDTNKKISPFVKNLFSLAVKSSQRGI</sequence>
<dbReference type="AlphaFoldDB" id="A0A1F4ZR56"/>
<gene>
    <name evidence="1" type="ORF">A2397_05400</name>
</gene>
<proteinExistence type="predicted"/>
<comment type="caution">
    <text evidence="1">The sequence shown here is derived from an EMBL/GenBank/DDBJ whole genome shotgun (WGS) entry which is preliminary data.</text>
</comment>